<sequence>MNAIPFILAPIICAAIGWFTNYVAVKMLFHPRKPIHLPLFTIQGVFPKRKSALAANLGDVIERELICAGDISTLLRDPALAGRLHGQLDAYVEKLLTKDLTKAVPMAAMFLTGPTLVKIKEVLVPELERFVPELLTKASSELEASLDVSRHVRERIENFSMDKLEEVLFAIMSKEFRFIELVGGVLGFVIGLFQSALFALTV</sequence>
<accession>F3YWS8</accession>
<comment type="subcellular location">
    <subcellularLocation>
        <location evidence="1">Endomembrane system</location>
    </subcellularLocation>
</comment>
<evidence type="ECO:0000256" key="1">
    <source>
        <dbReference type="ARBA" id="ARBA00004308"/>
    </source>
</evidence>
<dbReference type="Pfam" id="PF04286">
    <property type="entry name" value="DUF445"/>
    <property type="match status" value="2"/>
</dbReference>
<evidence type="ECO:0000256" key="3">
    <source>
        <dbReference type="ARBA" id="ARBA00022692"/>
    </source>
</evidence>
<dbReference type="RefSeq" id="WP_014261272.1">
    <property type="nucleotide sequence ID" value="NC_016629.1"/>
</dbReference>
<evidence type="ECO:0000313" key="8">
    <source>
        <dbReference type="Proteomes" id="UP000007844"/>
    </source>
</evidence>
<evidence type="ECO:0000256" key="6">
    <source>
        <dbReference type="SAM" id="Phobius"/>
    </source>
</evidence>
<feature type="transmembrane region" description="Helical" evidence="6">
    <location>
        <begin position="6"/>
        <end position="25"/>
    </location>
</feature>
<dbReference type="PANTHER" id="PTHR35791">
    <property type="entry name" value="UPF0754 MEMBRANE PROTEIN YHEB"/>
    <property type="match status" value="1"/>
</dbReference>
<evidence type="ECO:0000313" key="7">
    <source>
        <dbReference type="EMBL" id="EGJ51652.1"/>
    </source>
</evidence>
<evidence type="ECO:0008006" key="9">
    <source>
        <dbReference type="Google" id="ProtNLM"/>
    </source>
</evidence>
<comment type="similarity">
    <text evidence="2">Belongs to the UPF0754 family.</text>
</comment>
<dbReference type="eggNOG" id="COG4399">
    <property type="taxonomic scope" value="Bacteria"/>
</dbReference>
<protein>
    <recommendedName>
        <fullName evidence="9">DUF445 domain-containing protein</fullName>
    </recommendedName>
</protein>
<evidence type="ECO:0000256" key="2">
    <source>
        <dbReference type="ARBA" id="ARBA00008053"/>
    </source>
</evidence>
<dbReference type="InterPro" id="IPR007383">
    <property type="entry name" value="DUF445"/>
</dbReference>
<dbReference type="Proteomes" id="UP000007844">
    <property type="component" value="Chromosome"/>
</dbReference>
<dbReference type="KEGG" id="daf:Desaf_3365"/>
<keyword evidence="3 6" id="KW-0812">Transmembrane</keyword>
<gene>
    <name evidence="7" type="ORF">Desaf_3365</name>
</gene>
<dbReference type="AlphaFoldDB" id="F3YWS8"/>
<evidence type="ECO:0000256" key="5">
    <source>
        <dbReference type="ARBA" id="ARBA00023136"/>
    </source>
</evidence>
<proteinExistence type="inferred from homology"/>
<dbReference type="PANTHER" id="PTHR35791:SF1">
    <property type="entry name" value="UPF0754 MEMBRANE PROTEIN YHEB"/>
    <property type="match status" value="1"/>
</dbReference>
<dbReference type="GO" id="GO:0012505">
    <property type="term" value="C:endomembrane system"/>
    <property type="evidence" value="ECO:0007669"/>
    <property type="project" value="UniProtKB-SubCell"/>
</dbReference>
<keyword evidence="8" id="KW-1185">Reference proteome</keyword>
<keyword evidence="4 6" id="KW-1133">Transmembrane helix</keyword>
<name>F3YWS8_DESAF</name>
<reference evidence="7 8" key="1">
    <citation type="journal article" date="2011" name="J. Bacteriol.">
        <title>Genome sequence of the mercury-methylating and pleomorphic Desulfovibrio africanus Strain Walvis Bay.</title>
        <authorList>
            <person name="Brown S.D."/>
            <person name="Wall J.D."/>
            <person name="Kucken A.M."/>
            <person name="Gilmour C.C."/>
            <person name="Podar M."/>
            <person name="Brandt C.C."/>
            <person name="Teshima H."/>
            <person name="Detter J.C."/>
            <person name="Han C.S."/>
            <person name="Land M.L."/>
            <person name="Lucas S."/>
            <person name="Han J."/>
            <person name="Pennacchio L."/>
            <person name="Nolan M."/>
            <person name="Pitluck S."/>
            <person name="Woyke T."/>
            <person name="Goodwin L."/>
            <person name="Palumbo A.V."/>
            <person name="Elias D.A."/>
        </authorList>
    </citation>
    <scope>NUCLEOTIDE SEQUENCE [LARGE SCALE GENOMIC DNA]</scope>
    <source>
        <strain evidence="7 8">Walvis Bay</strain>
    </source>
</reference>
<feature type="transmembrane region" description="Helical" evidence="6">
    <location>
        <begin position="178"/>
        <end position="200"/>
    </location>
</feature>
<organism evidence="7 8">
    <name type="scientific">Desulfocurvibacter africanus subsp. africanus str. Walvis Bay</name>
    <dbReference type="NCBI Taxonomy" id="690850"/>
    <lineage>
        <taxon>Bacteria</taxon>
        <taxon>Pseudomonadati</taxon>
        <taxon>Thermodesulfobacteriota</taxon>
        <taxon>Desulfovibrionia</taxon>
        <taxon>Desulfovibrionales</taxon>
        <taxon>Desulfovibrionaceae</taxon>
        <taxon>Desulfocurvibacter</taxon>
    </lineage>
</organism>
<keyword evidence="5 6" id="KW-0472">Membrane</keyword>
<dbReference type="STRING" id="690850.Desaf_3365"/>
<dbReference type="HOGENOM" id="CLU_042384_1_1_7"/>
<dbReference type="EMBL" id="CP003221">
    <property type="protein sequence ID" value="EGJ51652.1"/>
    <property type="molecule type" value="Genomic_DNA"/>
</dbReference>
<evidence type="ECO:0000256" key="4">
    <source>
        <dbReference type="ARBA" id="ARBA00022989"/>
    </source>
</evidence>